<dbReference type="OrthoDB" id="9811523at2"/>
<dbReference type="PANTHER" id="PTHR43792:SF9">
    <property type="entry name" value="RIBOSOMAL-PROTEIN-ALANINE ACETYLTRANSFERASE"/>
    <property type="match status" value="1"/>
</dbReference>
<proteinExistence type="predicted"/>
<gene>
    <name evidence="2" type="ORF">BKM63_01650</name>
</gene>
<dbReference type="Proteomes" id="UP000182826">
    <property type="component" value="Unassembled WGS sequence"/>
</dbReference>
<evidence type="ECO:0000313" key="3">
    <source>
        <dbReference type="Proteomes" id="UP000182826"/>
    </source>
</evidence>
<feature type="domain" description="N-acetyltransferase" evidence="1">
    <location>
        <begin position="16"/>
        <end position="177"/>
    </location>
</feature>
<dbReference type="PROSITE" id="PS51186">
    <property type="entry name" value="GNAT"/>
    <property type="match status" value="1"/>
</dbReference>
<dbReference type="Gene3D" id="3.40.630.30">
    <property type="match status" value="1"/>
</dbReference>
<dbReference type="Pfam" id="PF13302">
    <property type="entry name" value="Acetyltransf_3"/>
    <property type="match status" value="1"/>
</dbReference>
<name>A0A1J7CWF2_FLAJO</name>
<dbReference type="SUPFAM" id="SSF55729">
    <property type="entry name" value="Acyl-CoA N-acyltransferases (Nat)"/>
    <property type="match status" value="1"/>
</dbReference>
<dbReference type="PANTHER" id="PTHR43792">
    <property type="entry name" value="GNAT FAMILY, PUTATIVE (AFU_ORTHOLOGUE AFUA_3G00765)-RELATED-RELATED"/>
    <property type="match status" value="1"/>
</dbReference>
<comment type="caution">
    <text evidence="2">The sequence shown here is derived from an EMBL/GenBank/DDBJ whole genome shotgun (WGS) entry which is preliminary data.</text>
</comment>
<reference evidence="2 3" key="1">
    <citation type="submission" date="2016-10" db="EMBL/GenBank/DDBJ databases">
        <title>Draft Genome Sequence of Rhizobacteria Flavobacterium johnsoniae CI04.</title>
        <authorList>
            <person name="Bravo J.I."/>
            <person name="Lozano G.L."/>
            <person name="Handelsman J."/>
        </authorList>
    </citation>
    <scope>NUCLEOTIDE SEQUENCE [LARGE SCALE GENOMIC DNA]</scope>
    <source>
        <strain evidence="2 3">CI04</strain>
    </source>
</reference>
<dbReference type="EMBL" id="MLFK01000001">
    <property type="protein sequence ID" value="OIV43930.1"/>
    <property type="molecule type" value="Genomic_DNA"/>
</dbReference>
<organism evidence="2 3">
    <name type="scientific">Flavobacterium johnsoniae</name>
    <name type="common">Cytophaga johnsonae</name>
    <dbReference type="NCBI Taxonomy" id="986"/>
    <lineage>
        <taxon>Bacteria</taxon>
        <taxon>Pseudomonadati</taxon>
        <taxon>Bacteroidota</taxon>
        <taxon>Flavobacteriia</taxon>
        <taxon>Flavobacteriales</taxon>
        <taxon>Flavobacteriaceae</taxon>
        <taxon>Flavobacterium</taxon>
    </lineage>
</organism>
<accession>A0A1J7CWF2</accession>
<sequence>MELDFKDFPILITERLILRNIENTDVVLIHQLHSDAIVNAFVGRDNSSSLKKAEEYIIKMQNLVAKNECIYWVITEKGNNNLIGSVCLWNFDVKNEIVEIGYEMLNEFQGKGIMTEAIKKIIEYTFEKMKAKIITAFPSSDNINSVSILKKMNFELERKKYNNTHQNIKNLVTYTLRNSQINN</sequence>
<dbReference type="InterPro" id="IPR051531">
    <property type="entry name" value="N-acetyltransferase"/>
</dbReference>
<dbReference type="CDD" id="cd04301">
    <property type="entry name" value="NAT_SF"/>
    <property type="match status" value="1"/>
</dbReference>
<keyword evidence="3" id="KW-1185">Reference proteome</keyword>
<dbReference type="InterPro" id="IPR016181">
    <property type="entry name" value="Acyl_CoA_acyltransferase"/>
</dbReference>
<dbReference type="RefSeq" id="WP_071634933.1">
    <property type="nucleotide sequence ID" value="NZ_MLFK01000001.1"/>
</dbReference>
<dbReference type="AlphaFoldDB" id="A0A1J7CWF2"/>
<evidence type="ECO:0000313" key="2">
    <source>
        <dbReference type="EMBL" id="OIV43930.1"/>
    </source>
</evidence>
<evidence type="ECO:0000259" key="1">
    <source>
        <dbReference type="PROSITE" id="PS51186"/>
    </source>
</evidence>
<dbReference type="InterPro" id="IPR000182">
    <property type="entry name" value="GNAT_dom"/>
</dbReference>
<protein>
    <recommendedName>
        <fullName evidence="1">N-acetyltransferase domain-containing protein</fullName>
    </recommendedName>
</protein>
<dbReference type="GO" id="GO:0008999">
    <property type="term" value="F:protein-N-terminal-alanine acetyltransferase activity"/>
    <property type="evidence" value="ECO:0007669"/>
    <property type="project" value="TreeGrafter"/>
</dbReference>
<dbReference type="GO" id="GO:0005737">
    <property type="term" value="C:cytoplasm"/>
    <property type="evidence" value="ECO:0007669"/>
    <property type="project" value="TreeGrafter"/>
</dbReference>